<evidence type="ECO:0000259" key="2">
    <source>
        <dbReference type="Pfam" id="PF22872"/>
    </source>
</evidence>
<feature type="compositionally biased region" description="Basic and acidic residues" evidence="1">
    <location>
        <begin position="224"/>
        <end position="233"/>
    </location>
</feature>
<name>A0A2A8HAM1_9BACI</name>
<dbReference type="AlphaFoldDB" id="A0A2A8HAM1"/>
<evidence type="ECO:0000313" key="4">
    <source>
        <dbReference type="Proteomes" id="UP000220841"/>
    </source>
</evidence>
<feature type="region of interest" description="Disordered" evidence="1">
    <location>
        <begin position="218"/>
        <end position="244"/>
    </location>
</feature>
<dbReference type="EMBL" id="NUBY01000123">
    <property type="protein sequence ID" value="PEQ01109.1"/>
    <property type="molecule type" value="Genomic_DNA"/>
</dbReference>
<evidence type="ECO:0000313" key="3">
    <source>
        <dbReference type="EMBL" id="PEQ01109.1"/>
    </source>
</evidence>
<proteinExistence type="predicted"/>
<evidence type="ECO:0000256" key="1">
    <source>
        <dbReference type="SAM" id="MobiDB-lite"/>
    </source>
</evidence>
<sequence>MLFGENFLVKYVNLFALNFTNKGVLRIMKAKKLVSLALPVMLLSGCITIDTDSKKAEPKKEETQKMEKESKSTDSKKDDSLSAANGKDANSNSSSSKPSSSSNNSNSSTSSSSSTAKLSGSEVEKYKSEIVENATKVDDVLKLIEKVASSDVKSYSQKKSEVQLSIGGAKAYVTKLRNLQAPPELKVEQENIKQSMELYNEAFALLFDAIEEQNESKMNQSLTKAKDGSKLFEEATDSISRKTQ</sequence>
<accession>A0A2A8HAM1</accession>
<dbReference type="RefSeq" id="WP_098227188.1">
    <property type="nucleotide sequence ID" value="NZ_CP103777.1"/>
</dbReference>
<feature type="domain" description="DUF7018" evidence="2">
    <location>
        <begin position="124"/>
        <end position="234"/>
    </location>
</feature>
<reference evidence="3 4" key="1">
    <citation type="submission" date="2017-09" db="EMBL/GenBank/DDBJ databases">
        <title>Large-scale bioinformatics analysis of Bacillus genomes uncovers conserved roles of natural products in bacterial physiology.</title>
        <authorList>
            <consortium name="Agbiome Team Llc"/>
            <person name="Bleich R.M."/>
            <person name="Grubbs K.J."/>
            <person name="Santa Maria K.C."/>
            <person name="Allen S.E."/>
            <person name="Farag S."/>
            <person name="Shank E.A."/>
            <person name="Bowers A."/>
        </authorList>
    </citation>
    <scope>NUCLEOTIDE SEQUENCE [LARGE SCALE GENOMIC DNA]</scope>
    <source>
        <strain evidence="3 4">AFS021349</strain>
    </source>
</reference>
<organism evidence="3 4">
    <name type="scientific">Bacillus toyonensis</name>
    <dbReference type="NCBI Taxonomy" id="155322"/>
    <lineage>
        <taxon>Bacteria</taxon>
        <taxon>Bacillati</taxon>
        <taxon>Bacillota</taxon>
        <taxon>Bacilli</taxon>
        <taxon>Bacillales</taxon>
        <taxon>Bacillaceae</taxon>
        <taxon>Bacillus</taxon>
        <taxon>Bacillus cereus group</taxon>
    </lineage>
</organism>
<protein>
    <recommendedName>
        <fullName evidence="2">DUF7018 domain-containing protein</fullName>
    </recommendedName>
</protein>
<dbReference type="Proteomes" id="UP000220841">
    <property type="component" value="Unassembled WGS sequence"/>
</dbReference>
<feature type="region of interest" description="Disordered" evidence="1">
    <location>
        <begin position="54"/>
        <end position="119"/>
    </location>
</feature>
<feature type="compositionally biased region" description="Basic and acidic residues" evidence="1">
    <location>
        <begin position="54"/>
        <end position="80"/>
    </location>
</feature>
<gene>
    <name evidence="3" type="ORF">CN585_21940</name>
</gene>
<feature type="compositionally biased region" description="Low complexity" evidence="1">
    <location>
        <begin position="90"/>
        <end position="114"/>
    </location>
</feature>
<dbReference type="InterPro" id="IPR053854">
    <property type="entry name" value="DUF7018"/>
</dbReference>
<comment type="caution">
    <text evidence="3">The sequence shown here is derived from an EMBL/GenBank/DDBJ whole genome shotgun (WGS) entry which is preliminary data.</text>
</comment>
<dbReference type="Pfam" id="PF22872">
    <property type="entry name" value="DUF7018"/>
    <property type="match status" value="1"/>
</dbReference>